<dbReference type="SMART" id="SM00831">
    <property type="entry name" value="Cation_ATPase_N"/>
    <property type="match status" value="1"/>
</dbReference>
<dbReference type="InterPro" id="IPR044492">
    <property type="entry name" value="P_typ_ATPase_HD_dom"/>
</dbReference>
<dbReference type="InterPro" id="IPR001757">
    <property type="entry name" value="P_typ_ATPase"/>
</dbReference>
<dbReference type="Gene3D" id="3.40.50.1000">
    <property type="entry name" value="HAD superfamily/HAD-like"/>
    <property type="match status" value="1"/>
</dbReference>
<dbReference type="SUPFAM" id="SSF81653">
    <property type="entry name" value="Calcium ATPase, transduction domain A"/>
    <property type="match status" value="1"/>
</dbReference>
<proteinExistence type="predicted"/>
<evidence type="ECO:0000256" key="7">
    <source>
        <dbReference type="ARBA" id="ARBA00022989"/>
    </source>
</evidence>
<dbReference type="InterPro" id="IPR018303">
    <property type="entry name" value="ATPase_P-typ_P_site"/>
</dbReference>
<feature type="transmembrane region" description="Helical" evidence="10">
    <location>
        <begin position="1141"/>
        <end position="1160"/>
    </location>
</feature>
<feature type="transmembrane region" description="Helical" evidence="10">
    <location>
        <begin position="947"/>
        <end position="968"/>
    </location>
</feature>
<dbReference type="SFLD" id="SFLDS00003">
    <property type="entry name" value="Haloacid_Dehalogenase"/>
    <property type="match status" value="1"/>
</dbReference>
<sequence>MGSASSTAATSSLLAGPGVPEKSYGAVDEPKASRGDAEKPEAASLDDLPPTDPDAGLDSAEAARRLHQFGPNELEAQQKEGFLSILLTQMGNLIFVLTSLAAIICWLTGDEVKSIFLVCLVFIVCTCNAVGEYSGQDPSAALRAMTSEDAVVVRDGKKQALPVADLVPGDIVHLSMGDMVPADIRLEECNDLQANESVLTGESKEVTKSVHKKETDSAYPLNMLYKSTDIVSGSAVGHVTATGMSTEIGLIAKRLKSPDGQTLNERLNPLQRSVNVLGTIIASVCAVVIVTGTIVSFLLKYQDEPASCASDDDVCFLEYAIERGLLLAVAIIPHGLPLVVMVMLRIGSSLMADLNAVTTRQSAVDYLGAAAVICTDKTGTLTEGKMAAKSFTGWIRTGAAQPAARAELAFYPMRGLDPAGGVFSAAGLTTKHKAALDKGERIGSVPGLQDLGNPETTGGGVDGLLARACAAASFLSCHGTRVRKDHASGAWVADGNMSEGALKVASYKGGYREGEAVSQALVAAHPRETKLEVPFSPARKMSASVFQLSADCRFTTLDVGKGHTHIAVLKGAPDRIMPSLSRVLIATEAGNALAVSGEMSEQERGGVEEQNGSLADQALRSLLMAVRPLTPAEVERMRSAEAEERLRTILAPGPLAVLGLWGIFDPPRTSVPPSIQMCHEAGVKVVMITGDQRPTAIAIGKLVGILNDGSSSQLDQLARKCLDLHEDKEFVRKISREQSSMSVHDLKTRSLSVHDIKTSKDQHENEYKANEEINSMTSQCVVWSRAQPSDKVAIVESLILQGHVSAMTGDGVNDAPALKRADIGVAMGIAGTAVTKNSADLILLDDNFSTIVAAVAEGRKIYGNVQKYVLFNLSMKGSECATVLAAILIGLPLPLKSLQQLVNMVFTHIVPPMSLALEDAEEYTMKIPPRVTTGDLILNRTHMLYRWFPFVVCYALIILPFFSACVWVHTGFVTAGQLIGSSVVGAIGSGAYACELAGTLDDSGIYSEDIIPFHCKIAVRIDHLFGSPLIIEQWGRLDAEDISINLWTGSAGDAFDRSNTPFGVEGESPVESCVDEDGVQRWCWVEAGDDHPVLSQTKNCAAWGARLGQSMAYVAITVGEVLSLVTYRTDGPFWRAKFSRFYVGFLLLNLFALVTCLYVNPLSDVLDLAPMSWNRVLLCLIPIALLVMMSEVIKC</sequence>
<feature type="domain" description="Cation-transporting P-type ATPase N-terminal" evidence="11">
    <location>
        <begin position="39"/>
        <end position="110"/>
    </location>
</feature>
<dbReference type="NCBIfam" id="TIGR01494">
    <property type="entry name" value="ATPase_P-type"/>
    <property type="match status" value="1"/>
</dbReference>
<feature type="region of interest" description="Disordered" evidence="9">
    <location>
        <begin position="1"/>
        <end position="57"/>
    </location>
</feature>
<feature type="transmembrane region" description="Helical" evidence="10">
    <location>
        <begin position="276"/>
        <end position="299"/>
    </location>
</feature>
<evidence type="ECO:0000256" key="5">
    <source>
        <dbReference type="ARBA" id="ARBA00022840"/>
    </source>
</evidence>
<dbReference type="PANTHER" id="PTHR43294">
    <property type="entry name" value="SODIUM/POTASSIUM-TRANSPORTING ATPASE SUBUNIT ALPHA"/>
    <property type="match status" value="1"/>
</dbReference>
<feature type="non-terminal residue" evidence="12">
    <location>
        <position position="1195"/>
    </location>
</feature>
<dbReference type="SUPFAM" id="SSF56784">
    <property type="entry name" value="HAD-like"/>
    <property type="match status" value="1"/>
</dbReference>
<evidence type="ECO:0000313" key="12">
    <source>
        <dbReference type="EMBL" id="CAK0898956.1"/>
    </source>
</evidence>
<dbReference type="Gene3D" id="2.70.150.10">
    <property type="entry name" value="Calcium-transporting ATPase, cytoplasmic transduction domain A"/>
    <property type="match status" value="1"/>
</dbReference>
<dbReference type="Pfam" id="PF00689">
    <property type="entry name" value="Cation_ATPase_C"/>
    <property type="match status" value="1"/>
</dbReference>
<accession>A0ABN9XKG7</accession>
<feature type="compositionally biased region" description="Basic and acidic residues" evidence="9">
    <location>
        <begin position="28"/>
        <end position="41"/>
    </location>
</feature>
<dbReference type="InterPro" id="IPR023299">
    <property type="entry name" value="ATPase_P-typ_cyto_dom_N"/>
</dbReference>
<organism evidence="12 13">
    <name type="scientific">Prorocentrum cordatum</name>
    <dbReference type="NCBI Taxonomy" id="2364126"/>
    <lineage>
        <taxon>Eukaryota</taxon>
        <taxon>Sar</taxon>
        <taxon>Alveolata</taxon>
        <taxon>Dinophyceae</taxon>
        <taxon>Prorocentrales</taxon>
        <taxon>Prorocentraceae</taxon>
        <taxon>Prorocentrum</taxon>
    </lineage>
</organism>
<keyword evidence="13" id="KW-1185">Reference proteome</keyword>
<evidence type="ECO:0000259" key="11">
    <source>
        <dbReference type="SMART" id="SM00831"/>
    </source>
</evidence>
<evidence type="ECO:0000256" key="4">
    <source>
        <dbReference type="ARBA" id="ARBA00022741"/>
    </source>
</evidence>
<feature type="transmembrane region" description="Helical" evidence="10">
    <location>
        <begin position="115"/>
        <end position="135"/>
    </location>
</feature>
<keyword evidence="5" id="KW-0067">ATP-binding</keyword>
<feature type="transmembrane region" description="Helical" evidence="10">
    <location>
        <begin position="1172"/>
        <end position="1193"/>
    </location>
</feature>
<dbReference type="SFLD" id="SFLDG00002">
    <property type="entry name" value="C1.7:_P-type_atpase_like"/>
    <property type="match status" value="1"/>
</dbReference>
<dbReference type="InterPro" id="IPR059000">
    <property type="entry name" value="ATPase_P-type_domA"/>
</dbReference>
<dbReference type="InterPro" id="IPR006068">
    <property type="entry name" value="ATPase_P-typ_cation-transptr_C"/>
</dbReference>
<evidence type="ECO:0000256" key="10">
    <source>
        <dbReference type="SAM" id="Phobius"/>
    </source>
</evidence>
<protein>
    <recommendedName>
        <fullName evidence="11">Cation-transporting P-type ATPase N-terminal domain-containing protein</fullName>
    </recommendedName>
</protein>
<keyword evidence="7 10" id="KW-1133">Transmembrane helix</keyword>
<dbReference type="Pfam" id="PF13246">
    <property type="entry name" value="Cation_ATPase"/>
    <property type="match status" value="1"/>
</dbReference>
<reference evidence="12" key="1">
    <citation type="submission" date="2023-10" db="EMBL/GenBank/DDBJ databases">
        <authorList>
            <person name="Chen Y."/>
            <person name="Shah S."/>
            <person name="Dougan E. K."/>
            <person name="Thang M."/>
            <person name="Chan C."/>
        </authorList>
    </citation>
    <scope>NUCLEOTIDE SEQUENCE [LARGE SCALE GENOMIC DNA]</scope>
</reference>
<name>A0ABN9XKG7_9DINO</name>
<dbReference type="InterPro" id="IPR036412">
    <property type="entry name" value="HAD-like_sf"/>
</dbReference>
<evidence type="ECO:0000256" key="1">
    <source>
        <dbReference type="ARBA" id="ARBA00004651"/>
    </source>
</evidence>
<dbReference type="InterPro" id="IPR023298">
    <property type="entry name" value="ATPase_P-typ_TM_dom_sf"/>
</dbReference>
<feature type="transmembrane region" description="Helical" evidence="10">
    <location>
        <begin position="82"/>
        <end position="109"/>
    </location>
</feature>
<dbReference type="SFLD" id="SFLDF00027">
    <property type="entry name" value="p-type_atpase"/>
    <property type="match status" value="1"/>
</dbReference>
<dbReference type="InterPro" id="IPR004014">
    <property type="entry name" value="ATPase_P-typ_cation-transptr_N"/>
</dbReference>
<comment type="subcellular location">
    <subcellularLocation>
        <location evidence="1">Cell membrane</location>
        <topology evidence="1">Multi-pass membrane protein</topology>
    </subcellularLocation>
</comment>
<evidence type="ECO:0000256" key="2">
    <source>
        <dbReference type="ARBA" id="ARBA00022475"/>
    </source>
</evidence>
<comment type="caution">
    <text evidence="12">The sequence shown here is derived from an EMBL/GenBank/DDBJ whole genome shotgun (WGS) entry which is preliminary data.</text>
</comment>
<keyword evidence="4" id="KW-0547">Nucleotide-binding</keyword>
<dbReference type="PRINTS" id="PR00119">
    <property type="entry name" value="CATATPASE"/>
</dbReference>
<dbReference type="EMBL" id="CAUYUJ010020526">
    <property type="protein sequence ID" value="CAK0898956.1"/>
    <property type="molecule type" value="Genomic_DNA"/>
</dbReference>
<dbReference type="Gene3D" id="3.40.1110.10">
    <property type="entry name" value="Calcium-transporting ATPase, cytoplasmic domain N"/>
    <property type="match status" value="1"/>
</dbReference>
<dbReference type="PROSITE" id="PS00154">
    <property type="entry name" value="ATPASE_E1_E2"/>
    <property type="match status" value="1"/>
</dbReference>
<dbReference type="PANTHER" id="PTHR43294:SF21">
    <property type="entry name" value="CATION TRANSPORTING ATPASE"/>
    <property type="match status" value="1"/>
</dbReference>
<evidence type="ECO:0000313" key="13">
    <source>
        <dbReference type="Proteomes" id="UP001189429"/>
    </source>
</evidence>
<dbReference type="InterPro" id="IPR008250">
    <property type="entry name" value="ATPase_P-typ_transduc_dom_A_sf"/>
</dbReference>
<gene>
    <name evidence="12" type="ORF">PCOR1329_LOCUS76598</name>
</gene>
<feature type="compositionally biased region" description="Low complexity" evidence="9">
    <location>
        <begin position="1"/>
        <end position="15"/>
    </location>
</feature>
<evidence type="ECO:0000256" key="8">
    <source>
        <dbReference type="ARBA" id="ARBA00023136"/>
    </source>
</evidence>
<keyword evidence="8 10" id="KW-0472">Membrane</keyword>
<keyword evidence="3 10" id="KW-0812">Transmembrane</keyword>
<feature type="transmembrane region" description="Helical" evidence="10">
    <location>
        <begin position="325"/>
        <end position="344"/>
    </location>
</feature>
<dbReference type="SUPFAM" id="SSF81665">
    <property type="entry name" value="Calcium ATPase, transmembrane domain M"/>
    <property type="match status" value="1"/>
</dbReference>
<dbReference type="Pfam" id="PF00122">
    <property type="entry name" value="E1-E2_ATPase"/>
    <property type="match status" value="1"/>
</dbReference>
<keyword evidence="6" id="KW-1278">Translocase</keyword>
<evidence type="ECO:0000256" key="3">
    <source>
        <dbReference type="ARBA" id="ARBA00022692"/>
    </source>
</evidence>
<keyword evidence="2" id="KW-1003">Cell membrane</keyword>
<dbReference type="InterPro" id="IPR023214">
    <property type="entry name" value="HAD_sf"/>
</dbReference>
<dbReference type="Pfam" id="PF00690">
    <property type="entry name" value="Cation_ATPase_N"/>
    <property type="match status" value="1"/>
</dbReference>
<evidence type="ECO:0000256" key="9">
    <source>
        <dbReference type="SAM" id="MobiDB-lite"/>
    </source>
</evidence>
<evidence type="ECO:0000256" key="6">
    <source>
        <dbReference type="ARBA" id="ARBA00022967"/>
    </source>
</evidence>
<dbReference type="InterPro" id="IPR050510">
    <property type="entry name" value="Cation_transp_ATPase_P-type"/>
</dbReference>
<dbReference type="Gene3D" id="1.20.1110.10">
    <property type="entry name" value="Calcium-transporting ATPase, transmembrane domain"/>
    <property type="match status" value="2"/>
</dbReference>
<dbReference type="SUPFAM" id="SSF81660">
    <property type="entry name" value="Metal cation-transporting ATPase, ATP-binding domain N"/>
    <property type="match status" value="1"/>
</dbReference>
<dbReference type="Proteomes" id="UP001189429">
    <property type="component" value="Unassembled WGS sequence"/>
</dbReference>